<reference evidence="1 2" key="1">
    <citation type="submission" date="2014-01" db="EMBL/GenBank/DDBJ databases">
        <title>Roseivivax isoporae LMG 25204 Genome Sequencing.</title>
        <authorList>
            <person name="Lai Q."/>
            <person name="Li G."/>
            <person name="Shao Z."/>
        </authorList>
    </citation>
    <scope>NUCLEOTIDE SEQUENCE [LARGE SCALE GENOMIC DNA]</scope>
    <source>
        <strain evidence="1 2">LMG 25204</strain>
    </source>
</reference>
<protein>
    <submittedName>
        <fullName evidence="1">Uncharacterized protein</fullName>
    </submittedName>
</protein>
<comment type="caution">
    <text evidence="1">The sequence shown here is derived from an EMBL/GenBank/DDBJ whole genome shotgun (WGS) entry which is preliminary data.</text>
</comment>
<evidence type="ECO:0000313" key="2">
    <source>
        <dbReference type="Proteomes" id="UP000023430"/>
    </source>
</evidence>
<dbReference type="AlphaFoldDB" id="X7F1W4"/>
<evidence type="ECO:0000313" key="1">
    <source>
        <dbReference type="EMBL" id="ETX26743.1"/>
    </source>
</evidence>
<dbReference type="Proteomes" id="UP000023430">
    <property type="component" value="Unassembled WGS sequence"/>
</dbReference>
<keyword evidence="2" id="KW-1185">Reference proteome</keyword>
<gene>
    <name evidence="1" type="ORF">RISW2_19455</name>
</gene>
<accession>X7F1W4</accession>
<sequence>MFAVHRVLEPGHGDETEIQFRVADGSGHMAVFRKRGGTALVAAIARTAFDRIRCTRTSSIEMCRPASAI</sequence>
<name>X7F1W4_9RHOB</name>
<proteinExistence type="predicted"/>
<dbReference type="EMBL" id="JAME01000059">
    <property type="protein sequence ID" value="ETX26743.1"/>
    <property type="molecule type" value="Genomic_DNA"/>
</dbReference>
<organism evidence="1 2">
    <name type="scientific">Roseivivax isoporae LMG 25204</name>
    <dbReference type="NCBI Taxonomy" id="1449351"/>
    <lineage>
        <taxon>Bacteria</taxon>
        <taxon>Pseudomonadati</taxon>
        <taxon>Pseudomonadota</taxon>
        <taxon>Alphaproteobacteria</taxon>
        <taxon>Rhodobacterales</taxon>
        <taxon>Roseobacteraceae</taxon>
        <taxon>Roseivivax</taxon>
    </lineage>
</organism>